<protein>
    <submittedName>
        <fullName evidence="1">Uncharacterized protein</fullName>
    </submittedName>
</protein>
<proteinExistence type="predicted"/>
<dbReference type="AlphaFoldDB" id="F9DX37"/>
<comment type="caution">
    <text evidence="1">The sequence shown here is derived from an EMBL/GenBank/DDBJ whole genome shotgun (WGS) entry which is preliminary data.</text>
</comment>
<organism evidence="1 2">
    <name type="scientific">Sporosarcina newyorkensis 2681</name>
    <dbReference type="NCBI Taxonomy" id="1027292"/>
    <lineage>
        <taxon>Bacteria</taxon>
        <taxon>Bacillati</taxon>
        <taxon>Bacillota</taxon>
        <taxon>Bacilli</taxon>
        <taxon>Bacillales</taxon>
        <taxon>Caryophanaceae</taxon>
        <taxon>Sporosarcina</taxon>
    </lineage>
</organism>
<evidence type="ECO:0000313" key="2">
    <source>
        <dbReference type="Proteomes" id="UP000005316"/>
    </source>
</evidence>
<name>F9DX37_9BACL</name>
<reference evidence="1 2" key="1">
    <citation type="submission" date="2011-04" db="EMBL/GenBank/DDBJ databases">
        <authorList>
            <person name="Muzny D."/>
            <person name="Qin X."/>
            <person name="Deng J."/>
            <person name="Jiang H."/>
            <person name="Liu Y."/>
            <person name="Qu J."/>
            <person name="Song X.-Z."/>
            <person name="Zhang L."/>
            <person name="Thornton R."/>
            <person name="Coyle M."/>
            <person name="Francisco L."/>
            <person name="Jackson L."/>
            <person name="Javaid M."/>
            <person name="Korchina V."/>
            <person name="Kovar C."/>
            <person name="Mata R."/>
            <person name="Mathew T."/>
            <person name="Ngo R."/>
            <person name="Nguyen L."/>
            <person name="Nguyen N."/>
            <person name="Okwuonu G."/>
            <person name="Ongeri F."/>
            <person name="Pham C."/>
            <person name="Simmons D."/>
            <person name="Wilczek-Boney K."/>
            <person name="Hale W."/>
            <person name="Jakkamsetti A."/>
            <person name="Pham P."/>
            <person name="Ruth R."/>
            <person name="San Lucas F."/>
            <person name="Warren J."/>
            <person name="Zhang J."/>
            <person name="Zhao Z."/>
            <person name="Zhou C."/>
            <person name="Zhu D."/>
            <person name="Lee S."/>
            <person name="Bess C."/>
            <person name="Blankenburg K."/>
            <person name="Forbes L."/>
            <person name="Fu Q."/>
            <person name="Gubbala S."/>
            <person name="Hirani K."/>
            <person name="Jayaseelan J.C."/>
            <person name="Lara F."/>
            <person name="Munidasa M."/>
            <person name="Palculict T."/>
            <person name="Patil S."/>
            <person name="Pu L.-L."/>
            <person name="Saada N."/>
            <person name="Tang L."/>
            <person name="Weissenberger G."/>
            <person name="Zhu Y."/>
            <person name="Hemphill L."/>
            <person name="Shang Y."/>
            <person name="Youmans B."/>
            <person name="Ayvaz T."/>
            <person name="Ross M."/>
            <person name="Santibanez J."/>
            <person name="Aqrawi P."/>
            <person name="Gross S."/>
            <person name="Joshi V."/>
            <person name="Fowler G."/>
            <person name="Nazareth L."/>
            <person name="Reid J."/>
            <person name="Worley K."/>
            <person name="Petrosino J."/>
            <person name="Highlander S."/>
            <person name="Gibbs R."/>
        </authorList>
    </citation>
    <scope>NUCLEOTIDE SEQUENCE [LARGE SCALE GENOMIC DNA]</scope>
    <source>
        <strain evidence="1 2">2681</strain>
    </source>
</reference>
<dbReference type="EMBL" id="AFPZ01000105">
    <property type="protein sequence ID" value="EGQ21085.1"/>
    <property type="molecule type" value="Genomic_DNA"/>
</dbReference>
<evidence type="ECO:0000313" key="1">
    <source>
        <dbReference type="EMBL" id="EGQ21085.1"/>
    </source>
</evidence>
<accession>F9DX37</accession>
<dbReference type="HOGENOM" id="CLU_3066377_0_0_9"/>
<sequence length="53" mass="6700">MRVILEKRCFHFKESQRFNWNEIRQIDSDFFFSQRRKEAKSLLELLMRLRKHG</sequence>
<dbReference type="Proteomes" id="UP000005316">
    <property type="component" value="Unassembled WGS sequence"/>
</dbReference>
<gene>
    <name evidence="1" type="ORF">HMPREF9372_3368</name>
</gene>